<reference evidence="3" key="2">
    <citation type="submission" date="2020-10" db="UniProtKB">
        <authorList>
            <consortium name="WormBaseParasite"/>
        </authorList>
    </citation>
    <scope>IDENTIFICATION</scope>
</reference>
<feature type="compositionally biased region" description="Basic and acidic residues" evidence="1">
    <location>
        <begin position="158"/>
        <end position="177"/>
    </location>
</feature>
<organism evidence="2 3">
    <name type="scientific">Panagrellus redivivus</name>
    <name type="common">Microworm</name>
    <dbReference type="NCBI Taxonomy" id="6233"/>
    <lineage>
        <taxon>Eukaryota</taxon>
        <taxon>Metazoa</taxon>
        <taxon>Ecdysozoa</taxon>
        <taxon>Nematoda</taxon>
        <taxon>Chromadorea</taxon>
        <taxon>Rhabditida</taxon>
        <taxon>Tylenchina</taxon>
        <taxon>Panagrolaimomorpha</taxon>
        <taxon>Panagrolaimoidea</taxon>
        <taxon>Panagrolaimidae</taxon>
        <taxon>Panagrellus</taxon>
    </lineage>
</organism>
<proteinExistence type="predicted"/>
<keyword evidence="2" id="KW-1185">Reference proteome</keyword>
<dbReference type="Proteomes" id="UP000492821">
    <property type="component" value="Unassembled WGS sequence"/>
</dbReference>
<evidence type="ECO:0000313" key="2">
    <source>
        <dbReference type="Proteomes" id="UP000492821"/>
    </source>
</evidence>
<sequence>MESEGKEAVSEKDKPEVEVVAVGKKLQPSAESQAVNGVVKTHKIPVKPKPKTNKKRKSEPEIPEVIPETANLLIPLCNHCTITKGTIIKGPTEEEIENEIACHLVTTWKEPARSYIRSQFVWCEGRKRILRMKEGTRDQCSLHQKRYKARSPVPGGWTDRRQKQKERERLRHDQSEG</sequence>
<name>A0A7E4ZR33_PANRE</name>
<reference evidence="2" key="1">
    <citation type="journal article" date="2013" name="Genetics">
        <title>The draft genome and transcriptome of Panagrellus redivivus are shaped by the harsh demands of a free-living lifestyle.</title>
        <authorList>
            <person name="Srinivasan J."/>
            <person name="Dillman A.R."/>
            <person name="Macchietto M.G."/>
            <person name="Heikkinen L."/>
            <person name="Lakso M."/>
            <person name="Fracchia K.M."/>
            <person name="Antoshechkin I."/>
            <person name="Mortazavi A."/>
            <person name="Wong G."/>
            <person name="Sternberg P.W."/>
        </authorList>
    </citation>
    <scope>NUCLEOTIDE SEQUENCE [LARGE SCALE GENOMIC DNA]</scope>
    <source>
        <strain evidence="2">MT8872</strain>
    </source>
</reference>
<evidence type="ECO:0000313" key="3">
    <source>
        <dbReference type="WBParaSite" id="Pan_g12417.t1"/>
    </source>
</evidence>
<protein>
    <submittedName>
        <fullName evidence="3">Uncharacterized protein</fullName>
    </submittedName>
</protein>
<feature type="region of interest" description="Disordered" evidence="1">
    <location>
        <begin position="140"/>
        <end position="177"/>
    </location>
</feature>
<dbReference type="WBParaSite" id="Pan_g12417.t1">
    <property type="protein sequence ID" value="Pan_g12417.t1"/>
    <property type="gene ID" value="Pan_g12417"/>
</dbReference>
<feature type="region of interest" description="Disordered" evidence="1">
    <location>
        <begin position="31"/>
        <end position="63"/>
    </location>
</feature>
<evidence type="ECO:0000256" key="1">
    <source>
        <dbReference type="SAM" id="MobiDB-lite"/>
    </source>
</evidence>
<accession>A0A7E4ZR33</accession>
<feature type="compositionally biased region" description="Basic residues" evidence="1">
    <location>
        <begin position="40"/>
        <end position="57"/>
    </location>
</feature>
<dbReference type="AlphaFoldDB" id="A0A7E4ZR33"/>